<dbReference type="Pfam" id="PF03795">
    <property type="entry name" value="YCII"/>
    <property type="match status" value="1"/>
</dbReference>
<evidence type="ECO:0000313" key="4">
    <source>
        <dbReference type="Proteomes" id="UP001201873"/>
    </source>
</evidence>
<feature type="domain" description="YCII-related" evidence="2">
    <location>
        <begin position="14"/>
        <end position="83"/>
    </location>
</feature>
<organism evidence="3 4">
    <name type="scientific">Frankia umida</name>
    <dbReference type="NCBI Taxonomy" id="573489"/>
    <lineage>
        <taxon>Bacteria</taxon>
        <taxon>Bacillati</taxon>
        <taxon>Actinomycetota</taxon>
        <taxon>Actinomycetes</taxon>
        <taxon>Frankiales</taxon>
        <taxon>Frankiaceae</taxon>
        <taxon>Frankia</taxon>
    </lineage>
</organism>
<accession>A0ABT0K014</accession>
<dbReference type="EMBL" id="JALKFT010000013">
    <property type="protein sequence ID" value="MCK9877030.1"/>
    <property type="molecule type" value="Genomic_DNA"/>
</dbReference>
<comment type="caution">
    <text evidence="3">The sequence shown here is derived from an EMBL/GenBank/DDBJ whole genome shotgun (WGS) entry which is preliminary data.</text>
</comment>
<dbReference type="Proteomes" id="UP001201873">
    <property type="component" value="Unassembled WGS sequence"/>
</dbReference>
<dbReference type="PANTHER" id="PTHR37828:SF1">
    <property type="entry name" value="YCII-RELATED DOMAIN-CONTAINING PROTEIN"/>
    <property type="match status" value="1"/>
</dbReference>
<comment type="similarity">
    <text evidence="1">Belongs to the YciI family.</text>
</comment>
<dbReference type="PANTHER" id="PTHR37828">
    <property type="entry name" value="GSR2449 PROTEIN"/>
    <property type="match status" value="1"/>
</dbReference>
<proteinExistence type="inferred from homology"/>
<protein>
    <submittedName>
        <fullName evidence="3">YciI family protein</fullName>
    </submittedName>
</protein>
<keyword evidence="4" id="KW-1185">Reference proteome</keyword>
<name>A0ABT0K014_9ACTN</name>
<dbReference type="SUPFAM" id="SSF54909">
    <property type="entry name" value="Dimeric alpha+beta barrel"/>
    <property type="match status" value="1"/>
</dbReference>
<reference evidence="3 4" key="1">
    <citation type="submission" date="2022-04" db="EMBL/GenBank/DDBJ databases">
        <title>Genome diversity in the genus Frankia.</title>
        <authorList>
            <person name="Carlos-Shanley C."/>
            <person name="Hahn D."/>
        </authorList>
    </citation>
    <scope>NUCLEOTIDE SEQUENCE [LARGE SCALE GENOMIC DNA]</scope>
    <source>
        <strain evidence="3 4">Ag45/Mut15</strain>
    </source>
</reference>
<sequence length="99" mass="11131">MASLFVLDLTYTADLTEVDRHMDGHREFLRRNYDAGVFLASGRKEPRTGGIILATGDRAAIEEIIESDPFKYHGVTAYSITEFLPTTTGPQLEAFRHQL</sequence>
<dbReference type="RefSeq" id="WP_248812192.1">
    <property type="nucleotide sequence ID" value="NZ_JALKFT010000013.1"/>
</dbReference>
<gene>
    <name evidence="3" type="ORF">MXD59_14820</name>
</gene>
<evidence type="ECO:0000256" key="1">
    <source>
        <dbReference type="ARBA" id="ARBA00007689"/>
    </source>
</evidence>
<evidence type="ECO:0000259" key="2">
    <source>
        <dbReference type="Pfam" id="PF03795"/>
    </source>
</evidence>
<dbReference type="InterPro" id="IPR011008">
    <property type="entry name" value="Dimeric_a/b-barrel"/>
</dbReference>
<evidence type="ECO:0000313" key="3">
    <source>
        <dbReference type="EMBL" id="MCK9877030.1"/>
    </source>
</evidence>
<dbReference type="InterPro" id="IPR005545">
    <property type="entry name" value="YCII"/>
</dbReference>